<name>A0AAE9H194_9NEIS</name>
<keyword evidence="1" id="KW-1133">Transmembrane helix</keyword>
<proteinExistence type="predicted"/>
<organism evidence="2 3">
    <name type="scientific">Uruburuella suis</name>
    <dbReference type="NCBI Taxonomy" id="252130"/>
    <lineage>
        <taxon>Bacteria</taxon>
        <taxon>Pseudomonadati</taxon>
        <taxon>Pseudomonadota</taxon>
        <taxon>Betaproteobacteria</taxon>
        <taxon>Neisseriales</taxon>
        <taxon>Neisseriaceae</taxon>
        <taxon>Uruburuella</taxon>
    </lineage>
</organism>
<keyword evidence="1" id="KW-0472">Membrane</keyword>
<evidence type="ECO:0000313" key="2">
    <source>
        <dbReference type="EMBL" id="UOO79449.1"/>
    </source>
</evidence>
<keyword evidence="1" id="KW-0812">Transmembrane</keyword>
<dbReference type="EMBL" id="CP091507">
    <property type="protein sequence ID" value="UOO79449.1"/>
    <property type="molecule type" value="Genomic_DNA"/>
</dbReference>
<accession>A0AAE9H194</accession>
<dbReference type="AlphaFoldDB" id="A0AAE9H194"/>
<sequence length="74" mass="8307">MMVLKCGKQSKVSIKMTFLIARFKQNIGSYSMLNAATGRLNVLLSDGLLLYVVFTTFFADNQINPLLFGAKMWP</sequence>
<protein>
    <submittedName>
        <fullName evidence="2">Uncharacterized protein</fullName>
    </submittedName>
</protein>
<reference evidence="2" key="2">
    <citation type="journal article" date="2022" name="Res Sq">
        <title>Evolution of multicellular longitudinally dividing oral cavity symbionts (Neisseriaceae).</title>
        <authorList>
            <person name="Nyongesa S."/>
            <person name="Weber P."/>
            <person name="Bernet E."/>
            <person name="Pullido F."/>
            <person name="Nieckarz M."/>
            <person name="Delaby M."/>
            <person name="Nieves C."/>
            <person name="Viehboeck T."/>
            <person name="Krause N."/>
            <person name="Rivera-Millot A."/>
            <person name="Nakamura A."/>
            <person name="Vischer N."/>
            <person name="VanNieuwenhze M."/>
            <person name="Brun Y."/>
            <person name="Cava F."/>
            <person name="Bulgheresi S."/>
            <person name="Veyrier F."/>
        </authorList>
    </citation>
    <scope>NUCLEOTIDE SEQUENCE</scope>
    <source>
        <strain evidence="2">1258/02</strain>
    </source>
</reference>
<dbReference type="Proteomes" id="UP000829756">
    <property type="component" value="Chromosome"/>
</dbReference>
<evidence type="ECO:0000313" key="3">
    <source>
        <dbReference type="Proteomes" id="UP000829756"/>
    </source>
</evidence>
<feature type="transmembrane region" description="Helical" evidence="1">
    <location>
        <begin position="40"/>
        <end position="59"/>
    </location>
</feature>
<dbReference type="RefSeq" id="WP_132952598.1">
    <property type="nucleotide sequence ID" value="NZ_CP091507.1"/>
</dbReference>
<reference evidence="2" key="1">
    <citation type="submission" date="2021-12" db="EMBL/GenBank/DDBJ databases">
        <authorList>
            <person name="Veyrier F.J."/>
        </authorList>
    </citation>
    <scope>NUCLEOTIDE SEQUENCE</scope>
    <source>
        <strain evidence="2">1258/02</strain>
    </source>
</reference>
<dbReference type="KEGG" id="usu:LVJ78_12400"/>
<evidence type="ECO:0000256" key="1">
    <source>
        <dbReference type="SAM" id="Phobius"/>
    </source>
</evidence>
<gene>
    <name evidence="2" type="ORF">LVJ78_12400</name>
</gene>